<dbReference type="Pfam" id="PF05553">
    <property type="entry name" value="DUF761"/>
    <property type="match status" value="1"/>
</dbReference>
<comment type="caution">
    <text evidence="1">The sequence shown here is derived from an EMBL/GenBank/DDBJ whole genome shotgun (WGS) entry which is preliminary data.</text>
</comment>
<dbReference type="InterPro" id="IPR008480">
    <property type="entry name" value="DUF761_pln"/>
</dbReference>
<dbReference type="AlphaFoldDB" id="A0AAV6XQL5"/>
<protein>
    <recommendedName>
        <fullName evidence="3">Cotton fiber protein</fullName>
    </recommendedName>
</protein>
<keyword evidence="2" id="KW-1185">Reference proteome</keyword>
<organism evidence="1 2">
    <name type="scientific">Buddleja alternifolia</name>
    <dbReference type="NCBI Taxonomy" id="168488"/>
    <lineage>
        <taxon>Eukaryota</taxon>
        <taxon>Viridiplantae</taxon>
        <taxon>Streptophyta</taxon>
        <taxon>Embryophyta</taxon>
        <taxon>Tracheophyta</taxon>
        <taxon>Spermatophyta</taxon>
        <taxon>Magnoliopsida</taxon>
        <taxon>eudicotyledons</taxon>
        <taxon>Gunneridae</taxon>
        <taxon>Pentapetalae</taxon>
        <taxon>asterids</taxon>
        <taxon>lamiids</taxon>
        <taxon>Lamiales</taxon>
        <taxon>Scrophulariaceae</taxon>
        <taxon>Buddlejeae</taxon>
        <taxon>Buddleja</taxon>
    </lineage>
</organism>
<dbReference type="EMBL" id="WHWC01000005">
    <property type="protein sequence ID" value="KAG8382876.1"/>
    <property type="molecule type" value="Genomic_DNA"/>
</dbReference>
<evidence type="ECO:0008006" key="3">
    <source>
        <dbReference type="Google" id="ProtNLM"/>
    </source>
</evidence>
<sequence length="151" mass="18071">MAKKKSLFLQKLSNLLKLSIFLAKLKKPTIPKLIFLKTRRAKEFKLLDHYEFSPSSTPLIRFRGKFPRNGRISFRKVYANMLLISECLGRVRDEGEKEIHCLENFQIDLSNSCSEDDCVDERAERFIERFYEEMRRQRYESNFQMNSMVEM</sequence>
<dbReference type="PANTHER" id="PTHR33265">
    <property type="entry name" value="AVR9/CF-9 RAPIDLY ELICITED PROTEIN-RELATED"/>
    <property type="match status" value="1"/>
</dbReference>
<gene>
    <name evidence="1" type="ORF">BUALT_Bualt05G0124900</name>
</gene>
<accession>A0AAV6XQL5</accession>
<proteinExistence type="predicted"/>
<dbReference type="PANTHER" id="PTHR33265:SF10">
    <property type="entry name" value="OS01G0133200 PROTEIN"/>
    <property type="match status" value="1"/>
</dbReference>
<name>A0AAV6XQL5_9LAMI</name>
<evidence type="ECO:0000313" key="2">
    <source>
        <dbReference type="Proteomes" id="UP000826271"/>
    </source>
</evidence>
<reference evidence="1" key="1">
    <citation type="submission" date="2019-10" db="EMBL/GenBank/DDBJ databases">
        <authorList>
            <person name="Zhang R."/>
            <person name="Pan Y."/>
            <person name="Wang J."/>
            <person name="Ma R."/>
            <person name="Yu S."/>
        </authorList>
    </citation>
    <scope>NUCLEOTIDE SEQUENCE</scope>
    <source>
        <strain evidence="1">LA-IB0</strain>
        <tissue evidence="1">Leaf</tissue>
    </source>
</reference>
<evidence type="ECO:0000313" key="1">
    <source>
        <dbReference type="EMBL" id="KAG8382876.1"/>
    </source>
</evidence>
<dbReference type="Proteomes" id="UP000826271">
    <property type="component" value="Unassembled WGS sequence"/>
</dbReference>